<accession>A0A6J4SZ99</accession>
<protein>
    <submittedName>
        <fullName evidence="1">Uncharacterized protein</fullName>
    </submittedName>
</protein>
<dbReference type="EMBL" id="CADCVU010000155">
    <property type="protein sequence ID" value="CAA9509740.1"/>
    <property type="molecule type" value="Genomic_DNA"/>
</dbReference>
<gene>
    <name evidence="1" type="ORF">AVDCRST_MAG45-1832</name>
</gene>
<sequence length="155" mass="16750">MSEPSYRFLWFDGESLSLEEVPGARRFGADPRPFATSEPVRGAWAHVCALPDDTARVPYDEPEVQGARAAALAWWIPLLGDSLVCLTTLSLDSVGYGGAITVARDPDRFRADPFARIFPGTLVRTDLFGEVAAPPGPVIERYAGAPWPAGSFARS</sequence>
<evidence type="ECO:0000313" key="1">
    <source>
        <dbReference type="EMBL" id="CAA9509740.1"/>
    </source>
</evidence>
<dbReference type="AlphaFoldDB" id="A0A6J4SZ99"/>
<organism evidence="1">
    <name type="scientific">uncultured Solirubrobacterales bacterium</name>
    <dbReference type="NCBI Taxonomy" id="768556"/>
    <lineage>
        <taxon>Bacteria</taxon>
        <taxon>Bacillati</taxon>
        <taxon>Actinomycetota</taxon>
        <taxon>Thermoleophilia</taxon>
        <taxon>Solirubrobacterales</taxon>
        <taxon>environmental samples</taxon>
    </lineage>
</organism>
<proteinExistence type="predicted"/>
<name>A0A6J4SZ99_9ACTN</name>
<reference evidence="1" key="1">
    <citation type="submission" date="2020-02" db="EMBL/GenBank/DDBJ databases">
        <authorList>
            <person name="Meier V. D."/>
        </authorList>
    </citation>
    <scope>NUCLEOTIDE SEQUENCE</scope>
    <source>
        <strain evidence="1">AVDCRST_MAG45</strain>
    </source>
</reference>